<feature type="compositionally biased region" description="Basic and acidic residues" evidence="9">
    <location>
        <begin position="1"/>
        <end position="13"/>
    </location>
</feature>
<evidence type="ECO:0000256" key="5">
    <source>
        <dbReference type="ARBA" id="ARBA00022695"/>
    </source>
</evidence>
<dbReference type="InterPro" id="IPR040982">
    <property type="entry name" value="DNA_pol3_finger"/>
</dbReference>
<accession>A0A2H0K8F5</accession>
<protein>
    <recommendedName>
        <fullName evidence="3">DNA polymerase III subunit alpha</fullName>
        <ecNumber evidence="2">2.7.7.7</ecNumber>
    </recommendedName>
</protein>
<dbReference type="PANTHER" id="PTHR32294">
    <property type="entry name" value="DNA POLYMERASE III SUBUNIT ALPHA"/>
    <property type="match status" value="1"/>
</dbReference>
<dbReference type="GO" id="GO:0008408">
    <property type="term" value="F:3'-5' exonuclease activity"/>
    <property type="evidence" value="ECO:0007669"/>
    <property type="project" value="InterPro"/>
</dbReference>
<dbReference type="InterPro" id="IPR012340">
    <property type="entry name" value="NA-bd_OB-fold"/>
</dbReference>
<dbReference type="InterPro" id="IPR003141">
    <property type="entry name" value="Pol/His_phosphatase_N"/>
</dbReference>
<evidence type="ECO:0000313" key="11">
    <source>
        <dbReference type="EMBL" id="PIQ66863.1"/>
    </source>
</evidence>
<keyword evidence="6" id="KW-0235">DNA replication</keyword>
<dbReference type="CDD" id="cd04485">
    <property type="entry name" value="DnaE_OBF"/>
    <property type="match status" value="1"/>
</dbReference>
<evidence type="ECO:0000256" key="1">
    <source>
        <dbReference type="ARBA" id="ARBA00004496"/>
    </source>
</evidence>
<dbReference type="SUPFAM" id="SSF89550">
    <property type="entry name" value="PHP domain-like"/>
    <property type="match status" value="1"/>
</dbReference>
<sequence length="1079" mass="121425">MKQNATEKTKRDSTAPTPTTFNKNKFVHLHTHSHYSLLNALPKITDLVKKAKEEGMTSLALTDNANLYGAIDFYKECKKQGIKPIIGIDAYVAIRKRFDKQSGIDNSRTRLVLLAKNKNGYKNLVQLVTKANMEGFYYKPRIDKELIEKYCEDLICINPSFGGDVALAVAGKDLEKAELLINWYKKIFGDDNFFIEITHHPEIAGHEDKMEELIKLSKKTGSQIVAAHDVYYIDAEDKRARDTLLSIQTNGDGKYNLGNGEGSFSFIDTKEAENFFKKTPEALENTEKIARICNLELQFGSWLFPHFDTNSGKSHDEELRDLVYEGLEKNYTKPTKETKERIEYELKIIKDKGYSPYFLVVEDIIRFAHKNNILTNIRGSVAGSMVTYLLGITSIDPIEYKLPFERFLNPERPSAPDIDMDFADDRRDEVIEYVKKKYGEDKVAQIGTFGTMMARGAVRDVTRALGYPYATGDRIAKLIPLGAQGFPMTLEKALKIVGELRDLYKKDSEVKDVVDMAKKIEGCARHISVHAAGVIISPEPLTEMVPLQFDSKGEEKIITQYDMHAIEDVGLLKFDFLGIRNLSIIADTINRIEAIERKKLDIEKIPLDDIKTFELLSKGETEGLFQLNGTAMTKFLIDLKPTSIHDINAMLALYRPGPMEVIPEYIRRKNNPALASYLDPRMKKFLTESYGLIVYQDDLLFCAIDLAGYSWLEADKFRKAVGKKIPAEMAAQKEKFLAGIIKNGQTADFADKLWKLFEPFQSYGFNKAHAASYGRVAYQTAYLKANYPAIYMSAVLTADSGDVEKIGVMISECKRMGIPVFPPSVNESYQGFSVIKKAGSPDTIRFGLTTIKNFGAGIADVIVKERKTNGKYKTLGDFLTRIKDRNLNKKSMESLIMGGAMDEFGDRGILLSNLEKILSFHKDSMVSNSSQDSLFNSLPETKSDILLEPAEKINSKDKLRWEKELLGLYISGHPLDEYEDKLNKGNGGVAKLKQSASEGRRVAVFGIVEDLKEIITKQNQKMAFAKISDKTDSFEVVVFPKTLNEFREVLVSGKCLQIIGNISKRNGQVGLIVEKAIAL</sequence>
<evidence type="ECO:0000259" key="10">
    <source>
        <dbReference type="SMART" id="SM00481"/>
    </source>
</evidence>
<dbReference type="InterPro" id="IPR016195">
    <property type="entry name" value="Pol/histidinol_Pase-like"/>
</dbReference>
<dbReference type="Gene3D" id="3.20.20.140">
    <property type="entry name" value="Metal-dependent hydrolases"/>
    <property type="match status" value="1"/>
</dbReference>
<keyword evidence="7" id="KW-0239">DNA-directed DNA polymerase</keyword>
<evidence type="ECO:0000256" key="4">
    <source>
        <dbReference type="ARBA" id="ARBA00022679"/>
    </source>
</evidence>
<dbReference type="InterPro" id="IPR011708">
    <property type="entry name" value="DNA_pol3_alpha_NTPase_dom"/>
</dbReference>
<dbReference type="Pfam" id="PF02811">
    <property type="entry name" value="PHP"/>
    <property type="match status" value="1"/>
</dbReference>
<feature type="compositionally biased region" description="Polar residues" evidence="9">
    <location>
        <begin position="14"/>
        <end position="23"/>
    </location>
</feature>
<dbReference type="EC" id="2.7.7.7" evidence="2"/>
<dbReference type="InterPro" id="IPR029460">
    <property type="entry name" value="DNAPol_HHH"/>
</dbReference>
<comment type="catalytic activity">
    <reaction evidence="8">
        <text>DNA(n) + a 2'-deoxyribonucleoside 5'-triphosphate = DNA(n+1) + diphosphate</text>
        <dbReference type="Rhea" id="RHEA:22508"/>
        <dbReference type="Rhea" id="RHEA-COMP:17339"/>
        <dbReference type="Rhea" id="RHEA-COMP:17340"/>
        <dbReference type="ChEBI" id="CHEBI:33019"/>
        <dbReference type="ChEBI" id="CHEBI:61560"/>
        <dbReference type="ChEBI" id="CHEBI:173112"/>
        <dbReference type="EC" id="2.7.7.7"/>
    </reaction>
</comment>
<name>A0A2H0K8F5_9BACT</name>
<dbReference type="NCBIfam" id="NF004226">
    <property type="entry name" value="PRK05673.1"/>
    <property type="match status" value="1"/>
</dbReference>
<gene>
    <name evidence="11" type="ORF">COV95_01795</name>
</gene>
<feature type="domain" description="Polymerase/histidinol phosphatase N-terminal" evidence="10">
    <location>
        <begin position="27"/>
        <end position="94"/>
    </location>
</feature>
<dbReference type="Gene3D" id="2.40.50.140">
    <property type="entry name" value="Nucleic acid-binding proteins"/>
    <property type="match status" value="1"/>
</dbReference>
<evidence type="ECO:0000256" key="8">
    <source>
        <dbReference type="ARBA" id="ARBA00049244"/>
    </source>
</evidence>
<dbReference type="AlphaFoldDB" id="A0A2H0K8F5"/>
<dbReference type="GO" id="GO:0006260">
    <property type="term" value="P:DNA replication"/>
    <property type="evidence" value="ECO:0007669"/>
    <property type="project" value="UniProtKB-KW"/>
</dbReference>
<evidence type="ECO:0000313" key="12">
    <source>
        <dbReference type="Proteomes" id="UP000229834"/>
    </source>
</evidence>
<dbReference type="Pfam" id="PF01336">
    <property type="entry name" value="tRNA_anti-codon"/>
    <property type="match status" value="1"/>
</dbReference>
<dbReference type="EMBL" id="PCVC01000053">
    <property type="protein sequence ID" value="PIQ66863.1"/>
    <property type="molecule type" value="Genomic_DNA"/>
</dbReference>
<evidence type="ECO:0000256" key="6">
    <source>
        <dbReference type="ARBA" id="ARBA00022705"/>
    </source>
</evidence>
<dbReference type="Gene3D" id="1.10.150.870">
    <property type="match status" value="1"/>
</dbReference>
<dbReference type="PANTHER" id="PTHR32294:SF0">
    <property type="entry name" value="DNA POLYMERASE III SUBUNIT ALPHA"/>
    <property type="match status" value="1"/>
</dbReference>
<reference evidence="11 12" key="1">
    <citation type="submission" date="2017-09" db="EMBL/GenBank/DDBJ databases">
        <title>Depth-based differentiation of microbial function through sediment-hosted aquifers and enrichment of novel symbionts in the deep terrestrial subsurface.</title>
        <authorList>
            <person name="Probst A.J."/>
            <person name="Ladd B."/>
            <person name="Jarett J.K."/>
            <person name="Geller-Mcgrath D.E."/>
            <person name="Sieber C.M."/>
            <person name="Emerson J.B."/>
            <person name="Anantharaman K."/>
            <person name="Thomas B.C."/>
            <person name="Malmstrom R."/>
            <person name="Stieglmeier M."/>
            <person name="Klingl A."/>
            <person name="Woyke T."/>
            <person name="Ryan C.M."/>
            <person name="Banfield J.F."/>
        </authorList>
    </citation>
    <scope>NUCLEOTIDE SEQUENCE [LARGE SCALE GENOMIC DNA]</scope>
    <source>
        <strain evidence="11">CG11_big_fil_rev_8_21_14_0_20_40_24</strain>
    </source>
</reference>
<keyword evidence="4" id="KW-0808">Transferase</keyword>
<dbReference type="InterPro" id="IPR004013">
    <property type="entry name" value="PHP_dom"/>
</dbReference>
<keyword evidence="5" id="KW-0548">Nucleotidyltransferase</keyword>
<evidence type="ECO:0000256" key="7">
    <source>
        <dbReference type="ARBA" id="ARBA00022932"/>
    </source>
</evidence>
<dbReference type="Proteomes" id="UP000229834">
    <property type="component" value="Unassembled WGS sequence"/>
</dbReference>
<proteinExistence type="predicted"/>
<dbReference type="GO" id="GO:0003887">
    <property type="term" value="F:DNA-directed DNA polymerase activity"/>
    <property type="evidence" value="ECO:0007669"/>
    <property type="project" value="UniProtKB-KW"/>
</dbReference>
<feature type="region of interest" description="Disordered" evidence="9">
    <location>
        <begin position="1"/>
        <end position="23"/>
    </location>
</feature>
<organism evidence="11 12">
    <name type="scientific">Candidatus Zambryskibacteria bacterium CG11_big_fil_rev_8_21_14_0_20_40_24</name>
    <dbReference type="NCBI Taxonomy" id="1975116"/>
    <lineage>
        <taxon>Bacteria</taxon>
        <taxon>Candidatus Zambryskiibacteriota</taxon>
    </lineage>
</organism>
<comment type="subcellular location">
    <subcellularLocation>
        <location evidence="1">Cytoplasm</location>
    </subcellularLocation>
</comment>
<dbReference type="Pfam" id="PF17657">
    <property type="entry name" value="DNA_pol3_finger"/>
    <property type="match status" value="1"/>
</dbReference>
<dbReference type="InterPro" id="IPR041931">
    <property type="entry name" value="DNA_pol3_alpha_thumb_dom"/>
</dbReference>
<dbReference type="InterPro" id="IPR004365">
    <property type="entry name" value="NA-bd_OB_tRNA"/>
</dbReference>
<comment type="caution">
    <text evidence="11">The sequence shown here is derived from an EMBL/GenBank/DDBJ whole genome shotgun (WGS) entry which is preliminary data.</text>
</comment>
<dbReference type="Pfam" id="PF14579">
    <property type="entry name" value="HHH_6"/>
    <property type="match status" value="1"/>
</dbReference>
<evidence type="ECO:0000256" key="9">
    <source>
        <dbReference type="SAM" id="MobiDB-lite"/>
    </source>
</evidence>
<dbReference type="GO" id="GO:0003676">
    <property type="term" value="F:nucleic acid binding"/>
    <property type="evidence" value="ECO:0007669"/>
    <property type="project" value="InterPro"/>
</dbReference>
<dbReference type="NCBIfam" id="TIGR00594">
    <property type="entry name" value="polc"/>
    <property type="match status" value="1"/>
</dbReference>
<evidence type="ECO:0000256" key="2">
    <source>
        <dbReference type="ARBA" id="ARBA00012417"/>
    </source>
</evidence>
<dbReference type="Gene3D" id="1.10.10.1600">
    <property type="entry name" value="Bacterial DNA polymerase III alpha subunit, thumb domain"/>
    <property type="match status" value="1"/>
</dbReference>
<dbReference type="InterPro" id="IPR004805">
    <property type="entry name" value="DnaE2/DnaE/PolC"/>
</dbReference>
<dbReference type="SMART" id="SM00481">
    <property type="entry name" value="POLIIIAc"/>
    <property type="match status" value="1"/>
</dbReference>
<evidence type="ECO:0000256" key="3">
    <source>
        <dbReference type="ARBA" id="ARBA00019114"/>
    </source>
</evidence>
<dbReference type="Pfam" id="PF07733">
    <property type="entry name" value="DNA_pol3_alpha"/>
    <property type="match status" value="1"/>
</dbReference>
<dbReference type="GO" id="GO:0005737">
    <property type="term" value="C:cytoplasm"/>
    <property type="evidence" value="ECO:0007669"/>
    <property type="project" value="UniProtKB-SubCell"/>
</dbReference>